<sequence length="216" mass="23579">MVGVEGSHVTVTITVSGRHEESCPPERCTVHMTVRFDGLIAADVSSAATAQTAELTRRVTELGVTDHFVDQVRRSRHRPYSESGEQLPYVYTATSDVRVKFSEFDLIGPFVEAIVDLDGVEVGRFEWTLTDRTRHATVERIRDLAVQDAVAKATAYARSLSLSQVRPVALADPGLMQASMDAARTFAAMAKSADSVTVKPEDIIVSAEVHARFEAS</sequence>
<dbReference type="Pfam" id="PF04402">
    <property type="entry name" value="SIMPL"/>
    <property type="match status" value="1"/>
</dbReference>
<keyword evidence="2" id="KW-1185">Reference proteome</keyword>
<accession>A0A917CUU9</accession>
<evidence type="ECO:0000313" key="2">
    <source>
        <dbReference type="Proteomes" id="UP000654257"/>
    </source>
</evidence>
<evidence type="ECO:0008006" key="3">
    <source>
        <dbReference type="Google" id="ProtNLM"/>
    </source>
</evidence>
<name>A0A917CUU9_9NOCA</name>
<reference evidence="1" key="2">
    <citation type="submission" date="2020-09" db="EMBL/GenBank/DDBJ databases">
        <authorList>
            <person name="Sun Q."/>
            <person name="Sedlacek I."/>
        </authorList>
    </citation>
    <scope>NUCLEOTIDE SEQUENCE</scope>
    <source>
        <strain evidence="1">CCM 7905</strain>
    </source>
</reference>
<dbReference type="InterPro" id="IPR052022">
    <property type="entry name" value="26kDa_periplasmic_antigen"/>
</dbReference>
<proteinExistence type="predicted"/>
<dbReference type="EMBL" id="BMCU01000001">
    <property type="protein sequence ID" value="GGF98445.1"/>
    <property type="molecule type" value="Genomic_DNA"/>
</dbReference>
<dbReference type="Proteomes" id="UP000654257">
    <property type="component" value="Unassembled WGS sequence"/>
</dbReference>
<comment type="caution">
    <text evidence="1">The sequence shown here is derived from an EMBL/GenBank/DDBJ whole genome shotgun (WGS) entry which is preliminary data.</text>
</comment>
<dbReference type="Gene3D" id="3.30.70.2970">
    <property type="entry name" value="Protein of unknown function (DUF541), domain 2"/>
    <property type="match status" value="1"/>
</dbReference>
<dbReference type="GO" id="GO:0006974">
    <property type="term" value="P:DNA damage response"/>
    <property type="evidence" value="ECO:0007669"/>
    <property type="project" value="TreeGrafter"/>
</dbReference>
<dbReference type="PANTHER" id="PTHR34387:SF2">
    <property type="entry name" value="SLR1258 PROTEIN"/>
    <property type="match status" value="1"/>
</dbReference>
<organism evidence="1 2">
    <name type="scientific">Rhodococcoides trifolii</name>
    <dbReference type="NCBI Taxonomy" id="908250"/>
    <lineage>
        <taxon>Bacteria</taxon>
        <taxon>Bacillati</taxon>
        <taxon>Actinomycetota</taxon>
        <taxon>Actinomycetes</taxon>
        <taxon>Mycobacteriales</taxon>
        <taxon>Nocardiaceae</taxon>
        <taxon>Rhodococcoides</taxon>
    </lineage>
</organism>
<dbReference type="Gene3D" id="3.30.110.170">
    <property type="entry name" value="Protein of unknown function (DUF541), domain 1"/>
    <property type="match status" value="1"/>
</dbReference>
<dbReference type="PANTHER" id="PTHR34387">
    <property type="entry name" value="SLR1258 PROTEIN"/>
    <property type="match status" value="1"/>
</dbReference>
<gene>
    <name evidence="1" type="ORF">GCM10007304_10600</name>
</gene>
<protein>
    <recommendedName>
        <fullName evidence="3">SIMPL domain-containing protein</fullName>
    </recommendedName>
</protein>
<reference evidence="1" key="1">
    <citation type="journal article" date="2014" name="Int. J. Syst. Evol. Microbiol.">
        <title>Complete genome sequence of Corynebacterium casei LMG S-19264T (=DSM 44701T), isolated from a smear-ripened cheese.</title>
        <authorList>
            <consortium name="US DOE Joint Genome Institute (JGI-PGF)"/>
            <person name="Walter F."/>
            <person name="Albersmeier A."/>
            <person name="Kalinowski J."/>
            <person name="Ruckert C."/>
        </authorList>
    </citation>
    <scope>NUCLEOTIDE SEQUENCE</scope>
    <source>
        <strain evidence="1">CCM 7905</strain>
    </source>
</reference>
<dbReference type="AlphaFoldDB" id="A0A917CUU9"/>
<dbReference type="InterPro" id="IPR007497">
    <property type="entry name" value="SIMPL/DUF541"/>
</dbReference>
<evidence type="ECO:0000313" key="1">
    <source>
        <dbReference type="EMBL" id="GGF98445.1"/>
    </source>
</evidence>